<dbReference type="GO" id="GO:0006396">
    <property type="term" value="P:RNA processing"/>
    <property type="evidence" value="ECO:0007669"/>
    <property type="project" value="TreeGrafter"/>
</dbReference>
<protein>
    <recommendedName>
        <fullName evidence="4">DRBM domain-containing protein</fullName>
    </recommendedName>
</protein>
<evidence type="ECO:0000313" key="5">
    <source>
        <dbReference type="EMBL" id="KAK1370351.1"/>
    </source>
</evidence>
<sequence>MEAVLSELSKMVDSLPQNQDPMSKDLEKLFEKVKAKVEALKAAGTTNAGNVPIHDMSASTPDKASSLEKTIETREQGCLPGLPIISQRTEVTADTDPPLVRNSVHKSEDIKELSSCKTILKEYADKINIENLDYKTEKADGSNLGFVSSLTFNGKQYVGEEGRNKKASQHLAARAVILSILDSDARDVISKIIKSKEKMICPAKRKVQNPCNTQNVCLPAGRQTDENVSTSPSKGKEIDVVVNDSMLKTATHEPCAGNSSGVSEKFVLLAEELSSCKVILKEYADKINVENPNYKTEKADGSLLAFVSSLTFDGKQYVGDKGRNKKESQHLAARAVIQSILDSDAHDVISKIIKSKEKMFCSEKGKIHNPCNAQNVGVPVGIQIGYTNVGSSSSKGSELKVVVNYNMLKTASQDPCTGNSSTVTAKPVSLVEASSTPALFVPPNLEQLAVGSTSSKKSSTSSKKRKRKTKKAEHKVGVDAQVQVVAVPSSQITTLKDNSDGICAHNNFADNAVLSGT</sequence>
<dbReference type="PANTHER" id="PTHR11207:SF26">
    <property type="entry name" value="DOUBLE-STRANDED RNA-BINDING PROTEIN 4"/>
    <property type="match status" value="1"/>
</dbReference>
<dbReference type="SMART" id="SM00358">
    <property type="entry name" value="DSRM"/>
    <property type="match status" value="2"/>
</dbReference>
<dbReference type="Pfam" id="PF00035">
    <property type="entry name" value="dsrm"/>
    <property type="match status" value="2"/>
</dbReference>
<keyword evidence="6" id="KW-1185">Reference proteome</keyword>
<organism evidence="5 6">
    <name type="scientific">Heracleum sosnowskyi</name>
    <dbReference type="NCBI Taxonomy" id="360622"/>
    <lineage>
        <taxon>Eukaryota</taxon>
        <taxon>Viridiplantae</taxon>
        <taxon>Streptophyta</taxon>
        <taxon>Embryophyta</taxon>
        <taxon>Tracheophyta</taxon>
        <taxon>Spermatophyta</taxon>
        <taxon>Magnoliopsida</taxon>
        <taxon>eudicotyledons</taxon>
        <taxon>Gunneridae</taxon>
        <taxon>Pentapetalae</taxon>
        <taxon>asterids</taxon>
        <taxon>campanulids</taxon>
        <taxon>Apiales</taxon>
        <taxon>Apiaceae</taxon>
        <taxon>Apioideae</taxon>
        <taxon>apioid superclade</taxon>
        <taxon>Tordylieae</taxon>
        <taxon>Tordyliinae</taxon>
        <taxon>Heracleum</taxon>
    </lineage>
</organism>
<reference evidence="5" key="2">
    <citation type="submission" date="2023-05" db="EMBL/GenBank/DDBJ databases">
        <authorList>
            <person name="Schelkunov M.I."/>
        </authorList>
    </citation>
    <scope>NUCLEOTIDE SEQUENCE</scope>
    <source>
        <strain evidence="5">Hsosn_3</strain>
        <tissue evidence="5">Leaf</tissue>
    </source>
</reference>
<dbReference type="PROSITE" id="PS50137">
    <property type="entry name" value="DS_RBD"/>
    <property type="match status" value="2"/>
</dbReference>
<dbReference type="GO" id="GO:0004525">
    <property type="term" value="F:ribonuclease III activity"/>
    <property type="evidence" value="ECO:0007669"/>
    <property type="project" value="TreeGrafter"/>
</dbReference>
<dbReference type="PANTHER" id="PTHR11207">
    <property type="entry name" value="RIBONUCLEASE III"/>
    <property type="match status" value="1"/>
</dbReference>
<accession>A0AAD8MEB1</accession>
<proteinExistence type="predicted"/>
<evidence type="ECO:0000256" key="3">
    <source>
        <dbReference type="SAM" id="MobiDB-lite"/>
    </source>
</evidence>
<feature type="compositionally biased region" description="Low complexity" evidence="3">
    <location>
        <begin position="452"/>
        <end position="461"/>
    </location>
</feature>
<name>A0AAD8MEB1_9APIA</name>
<feature type="domain" description="DRBM" evidence="4">
    <location>
        <begin position="115"/>
        <end position="182"/>
    </location>
</feature>
<feature type="region of interest" description="Disordered" evidence="3">
    <location>
        <begin position="450"/>
        <end position="476"/>
    </location>
</feature>
<dbReference type="InterPro" id="IPR014720">
    <property type="entry name" value="dsRBD_dom"/>
</dbReference>
<feature type="domain" description="DRBM" evidence="4">
    <location>
        <begin position="275"/>
        <end position="342"/>
    </location>
</feature>
<dbReference type="GO" id="GO:0003725">
    <property type="term" value="F:double-stranded RNA binding"/>
    <property type="evidence" value="ECO:0007669"/>
    <property type="project" value="TreeGrafter"/>
</dbReference>
<dbReference type="EMBL" id="JAUIZM010000008">
    <property type="protein sequence ID" value="KAK1370351.1"/>
    <property type="molecule type" value="Genomic_DNA"/>
</dbReference>
<dbReference type="SUPFAM" id="SSF54768">
    <property type="entry name" value="dsRNA-binding domain-like"/>
    <property type="match status" value="2"/>
</dbReference>
<dbReference type="AlphaFoldDB" id="A0AAD8MEB1"/>
<evidence type="ECO:0000256" key="2">
    <source>
        <dbReference type="PROSITE-ProRule" id="PRU00266"/>
    </source>
</evidence>
<dbReference type="CDD" id="cd00048">
    <property type="entry name" value="DSRM_SF"/>
    <property type="match status" value="1"/>
</dbReference>
<evidence type="ECO:0000256" key="1">
    <source>
        <dbReference type="ARBA" id="ARBA00022884"/>
    </source>
</evidence>
<dbReference type="Gene3D" id="3.30.160.20">
    <property type="match status" value="2"/>
</dbReference>
<evidence type="ECO:0000259" key="4">
    <source>
        <dbReference type="PROSITE" id="PS50137"/>
    </source>
</evidence>
<evidence type="ECO:0000313" key="6">
    <source>
        <dbReference type="Proteomes" id="UP001237642"/>
    </source>
</evidence>
<gene>
    <name evidence="5" type="ORF">POM88_036443</name>
</gene>
<dbReference type="GO" id="GO:0005634">
    <property type="term" value="C:nucleus"/>
    <property type="evidence" value="ECO:0007669"/>
    <property type="project" value="TreeGrafter"/>
</dbReference>
<dbReference type="GO" id="GO:0010468">
    <property type="term" value="P:regulation of gene expression"/>
    <property type="evidence" value="ECO:0007669"/>
    <property type="project" value="TreeGrafter"/>
</dbReference>
<comment type="caution">
    <text evidence="5">The sequence shown here is derived from an EMBL/GenBank/DDBJ whole genome shotgun (WGS) entry which is preliminary data.</text>
</comment>
<keyword evidence="1 2" id="KW-0694">RNA-binding</keyword>
<feature type="compositionally biased region" description="Basic residues" evidence="3">
    <location>
        <begin position="462"/>
        <end position="473"/>
    </location>
</feature>
<reference evidence="5" key="1">
    <citation type="submission" date="2023-02" db="EMBL/GenBank/DDBJ databases">
        <title>Genome of toxic invasive species Heracleum sosnowskyi carries increased number of genes despite the absence of recent whole-genome duplications.</title>
        <authorList>
            <person name="Schelkunov M."/>
            <person name="Shtratnikova V."/>
            <person name="Makarenko M."/>
            <person name="Klepikova A."/>
            <person name="Omelchenko D."/>
            <person name="Novikova G."/>
            <person name="Obukhova E."/>
            <person name="Bogdanov V."/>
            <person name="Penin A."/>
            <person name="Logacheva M."/>
        </authorList>
    </citation>
    <scope>NUCLEOTIDE SEQUENCE</scope>
    <source>
        <strain evidence="5">Hsosn_3</strain>
        <tissue evidence="5">Leaf</tissue>
    </source>
</reference>
<dbReference type="Proteomes" id="UP001237642">
    <property type="component" value="Unassembled WGS sequence"/>
</dbReference>